<dbReference type="Proteomes" id="UP000285326">
    <property type="component" value="Unassembled WGS sequence"/>
</dbReference>
<feature type="region of interest" description="Disordered" evidence="1">
    <location>
        <begin position="86"/>
        <end position="108"/>
    </location>
</feature>
<dbReference type="AlphaFoldDB" id="A0A420J078"/>
<feature type="chain" id="PRO_5019419691" evidence="2">
    <location>
        <begin position="26"/>
        <end position="141"/>
    </location>
</feature>
<keyword evidence="2" id="KW-0732">Signal</keyword>
<evidence type="ECO:0000313" key="4">
    <source>
        <dbReference type="Proteomes" id="UP000285326"/>
    </source>
</evidence>
<accession>A0A420J078</accession>
<feature type="compositionally biased region" description="Low complexity" evidence="1">
    <location>
        <begin position="86"/>
        <end position="98"/>
    </location>
</feature>
<organism evidence="3 4">
    <name type="scientific">Golovinomyces cichoracearum</name>
    <dbReference type="NCBI Taxonomy" id="62708"/>
    <lineage>
        <taxon>Eukaryota</taxon>
        <taxon>Fungi</taxon>
        <taxon>Dikarya</taxon>
        <taxon>Ascomycota</taxon>
        <taxon>Pezizomycotina</taxon>
        <taxon>Leotiomycetes</taxon>
        <taxon>Erysiphales</taxon>
        <taxon>Erysiphaceae</taxon>
        <taxon>Golovinomyces</taxon>
    </lineage>
</organism>
<comment type="caution">
    <text evidence="3">The sequence shown here is derived from an EMBL/GenBank/DDBJ whole genome shotgun (WGS) entry which is preliminary data.</text>
</comment>
<evidence type="ECO:0000313" key="3">
    <source>
        <dbReference type="EMBL" id="RKF80200.1"/>
    </source>
</evidence>
<dbReference type="EMBL" id="MCBS01019587">
    <property type="protein sequence ID" value="RKF80200.1"/>
    <property type="molecule type" value="Genomic_DNA"/>
</dbReference>
<evidence type="ECO:0000256" key="1">
    <source>
        <dbReference type="SAM" id="MobiDB-lite"/>
    </source>
</evidence>
<protein>
    <submittedName>
        <fullName evidence="3">Uncharacterized protein</fullName>
    </submittedName>
</protein>
<name>A0A420J078_9PEZI</name>
<gene>
    <name evidence="3" type="ORF">GcM1_195006</name>
</gene>
<evidence type="ECO:0000256" key="2">
    <source>
        <dbReference type="SAM" id="SignalP"/>
    </source>
</evidence>
<sequence>MTTGDTARIFTLLLLCIFSLYQSAAYPLHFNEILNTHAILRARSRGTDQSRRRAVGAVMGGIATTVFGNAIAGAIGPIFEEIGTSLTSGTSGNSNASGDQRHDDEVIEYQTIHEPYHEQTINEISRSKFKQDLEKSQEIPE</sequence>
<reference evidence="3 4" key="1">
    <citation type="journal article" date="2018" name="BMC Genomics">
        <title>Comparative genome analyses reveal sequence features reflecting distinct modes of host-adaptation between dicot and monocot powdery mildew.</title>
        <authorList>
            <person name="Wu Y."/>
            <person name="Ma X."/>
            <person name="Pan Z."/>
            <person name="Kale S.D."/>
            <person name="Song Y."/>
            <person name="King H."/>
            <person name="Zhang Q."/>
            <person name="Presley C."/>
            <person name="Deng X."/>
            <person name="Wei C.I."/>
            <person name="Xiao S."/>
        </authorList>
    </citation>
    <scope>NUCLEOTIDE SEQUENCE [LARGE SCALE GENOMIC DNA]</scope>
    <source>
        <strain evidence="3">UMSG1</strain>
    </source>
</reference>
<proteinExistence type="predicted"/>
<feature type="signal peptide" evidence="2">
    <location>
        <begin position="1"/>
        <end position="25"/>
    </location>
</feature>